<feature type="transmembrane region" description="Helical" evidence="1">
    <location>
        <begin position="380"/>
        <end position="401"/>
    </location>
</feature>
<reference evidence="3 4" key="1">
    <citation type="journal article" date="2019" name="Int. J. Syst. Evol. Microbiol.">
        <title>The Global Catalogue of Microorganisms (GCM) 10K type strain sequencing project: providing services to taxonomists for standard genome sequencing and annotation.</title>
        <authorList>
            <consortium name="The Broad Institute Genomics Platform"/>
            <consortium name="The Broad Institute Genome Sequencing Center for Infectious Disease"/>
            <person name="Wu L."/>
            <person name="Ma J."/>
        </authorList>
    </citation>
    <scope>NUCLEOTIDE SEQUENCE [LARGE SCALE GENOMIC DNA]</scope>
    <source>
        <strain evidence="3 4">JCM 15309</strain>
    </source>
</reference>
<gene>
    <name evidence="3" type="ORF">GCM10009798_20810</name>
</gene>
<feature type="transmembrane region" description="Helical" evidence="1">
    <location>
        <begin position="300"/>
        <end position="321"/>
    </location>
</feature>
<evidence type="ECO:0000313" key="4">
    <source>
        <dbReference type="Proteomes" id="UP001500571"/>
    </source>
</evidence>
<organism evidence="3 4">
    <name type="scientific">Nocardioides panacihumi</name>
    <dbReference type="NCBI Taxonomy" id="400774"/>
    <lineage>
        <taxon>Bacteria</taxon>
        <taxon>Bacillati</taxon>
        <taxon>Actinomycetota</taxon>
        <taxon>Actinomycetes</taxon>
        <taxon>Propionibacteriales</taxon>
        <taxon>Nocardioidaceae</taxon>
        <taxon>Nocardioides</taxon>
    </lineage>
</organism>
<feature type="transmembrane region" description="Helical" evidence="1">
    <location>
        <begin position="1287"/>
        <end position="1313"/>
    </location>
</feature>
<dbReference type="RefSeq" id="WP_344044752.1">
    <property type="nucleotide sequence ID" value="NZ_BAAAPB010000002.1"/>
</dbReference>
<feature type="transmembrane region" description="Helical" evidence="1">
    <location>
        <begin position="413"/>
        <end position="434"/>
    </location>
</feature>
<sequence>MNGAWVADRTERARDARRQRMVSLVVVVAVVALNLAQQPGLITFDTKLDLQFNPGAFLSRSLNVWNGDWTLGGLQNQASGYLVPMGPVFWLGAVAHVPMWIWERLWTAALMLLAYFGTVRLARNWPGINAAGAVLAGLTYMLAPRVLITVGGLSGETLPSVILPWTLLPLVLYLRGRLPTLAAFVLSAATIPWMGGQNATLVIACLILPGLLLLLVSGRTLLRRVRDTLAWTGLALVASLWWIIPLVVMGGYAPPFLNFIESASNTASRIGWLNSFRGTSHWVAFFPGGDSAGWVGGYELVSSATLLVTTVLVAGAGLLGLAQPTLWARRTLVISLLIGLAVLTMGSAEPAGSVLGGQWLEFLDSSLAALRNVHKFDPIVRLPLSLGLGAFVTAGIPQLLAGIRSLSVRGRTLVGTFATGALVLLVCAAAQPAASGDLRVADGVRDISPSWRQAIAFLQAQSGPSGVMVLPGSGFAVQTWGRTIDEPIQVLDGPPWTVRSQSTVANAGTLRLLDAIENQVAAGHPIQGFASALRRMGITYVVLRNDLVPDANNAASAAAVRASVSEDSGLRHVADFGRTADGYPEVEVLALADDGQDPRVSITDSADSVVVQGGPEVVNDLAELGLVAPHRDVMLADEPGAEDQVRPADIVTDSNRRVERSFARIIDGVSGPMTADERYRVDRPIHDFVGDSVPTATTVAEYEGARLVTASSSGGYADVLGAIRTDEHPYAAFDASAFTAWTTSPFVSPIGQWIEVQYNEPVEPRPVALLFDNRGGADVSKVRLTTDAGSVDATVGTDGVAQGVQLPAGLTTSLRMTVLAQRPSAAREVRLANFSVGGEKIRRTLRVPGEVTPGSTMLFRSEEPRRGCLTDGSAVTCSAAWERETPETPGFDRTVTVAEGGTWRLHGRVVATNGPTLDRLFEPLSPRQVRVEASSTYAGDPAVVGANAFDGRDDTSWYASPFDRKPTLQLSWKRPRTITSVKALLGADQPGELPGTLVVDPMEDGIKPQLVATSGDFAGLMRPVRTKRLQISVLPDEQRGTVGIGELKIGGLAALRHETEPDTPTGQACGFGPKIEVDGRTVDTKIVGTIKDVVDGAELSLEPCGDDAVHLAAGTQRIRVTNPAGFAVSRLWLEPAAPTSPTAPTVGGGSSVHVLSWSPTTRSVKVRSSGQAVLSMAQSVNRGWEARVGGKLLTPITVDGWKQGWRLPAGTSGNVSLQYAPQSMFQWGIVVGFSLAAGLTLLALMLLVRSAGRGSRRRRASRRATSVRPVGLLPVAPTRPARGPHRLLMMIGAASLALVSVPLGVGALAGFAFRRLSLAAISAACASGVAAATVVTLADVGGPRNPPVVADVITAVVVGLVAGRALFGEDELGPDLE</sequence>
<keyword evidence="1" id="KW-0472">Membrane</keyword>
<evidence type="ECO:0000256" key="1">
    <source>
        <dbReference type="SAM" id="Phobius"/>
    </source>
</evidence>
<protein>
    <submittedName>
        <fullName evidence="3">Alpha-(1-&gt;3)-arabinofuranosyltransferase</fullName>
    </submittedName>
</protein>
<feature type="domain" description="Alpha-(1-&gt;3)-arabinofuranosyltransferase N-terminal GT-C" evidence="2">
    <location>
        <begin position="30"/>
        <end position="684"/>
    </location>
</feature>
<feature type="transmembrane region" description="Helical" evidence="1">
    <location>
        <begin position="1224"/>
        <end position="1248"/>
    </location>
</feature>
<feature type="transmembrane region" description="Helical" evidence="1">
    <location>
        <begin position="229"/>
        <end position="253"/>
    </location>
</feature>
<dbReference type="Pfam" id="PF11847">
    <property type="entry name" value="GT-C_AftD"/>
    <property type="match status" value="1"/>
</dbReference>
<feature type="transmembrane region" description="Helical" evidence="1">
    <location>
        <begin position="333"/>
        <end position="360"/>
    </location>
</feature>
<keyword evidence="4" id="KW-1185">Reference proteome</keyword>
<feature type="transmembrane region" description="Helical" evidence="1">
    <location>
        <begin position="201"/>
        <end position="222"/>
    </location>
</feature>
<evidence type="ECO:0000313" key="3">
    <source>
        <dbReference type="EMBL" id="GAA1960890.1"/>
    </source>
</evidence>
<accession>A0ABN2QZH6</accession>
<name>A0ABN2QZH6_9ACTN</name>
<dbReference type="EMBL" id="BAAAPB010000002">
    <property type="protein sequence ID" value="GAA1960890.1"/>
    <property type="molecule type" value="Genomic_DNA"/>
</dbReference>
<feature type="transmembrane region" description="Helical" evidence="1">
    <location>
        <begin position="1319"/>
        <end position="1341"/>
    </location>
</feature>
<dbReference type="Proteomes" id="UP001500571">
    <property type="component" value="Unassembled WGS sequence"/>
</dbReference>
<comment type="caution">
    <text evidence="3">The sequence shown here is derived from an EMBL/GenBank/DDBJ whole genome shotgun (WGS) entry which is preliminary data.</text>
</comment>
<feature type="transmembrane region" description="Helical" evidence="1">
    <location>
        <begin position="88"/>
        <end position="116"/>
    </location>
</feature>
<dbReference type="InterPro" id="IPR021798">
    <property type="entry name" value="AftD_N"/>
</dbReference>
<keyword evidence="1" id="KW-0812">Transmembrane</keyword>
<feature type="transmembrane region" description="Helical" evidence="1">
    <location>
        <begin position="128"/>
        <end position="151"/>
    </location>
</feature>
<feature type="transmembrane region" description="Helical" evidence="1">
    <location>
        <begin position="21"/>
        <end position="42"/>
    </location>
</feature>
<feature type="transmembrane region" description="Helical" evidence="1">
    <location>
        <begin position="1348"/>
        <end position="1367"/>
    </location>
</feature>
<keyword evidence="1" id="KW-1133">Transmembrane helix</keyword>
<proteinExistence type="predicted"/>
<evidence type="ECO:0000259" key="2">
    <source>
        <dbReference type="Pfam" id="PF11847"/>
    </source>
</evidence>